<evidence type="ECO:0008006" key="4">
    <source>
        <dbReference type="Google" id="ProtNLM"/>
    </source>
</evidence>
<sequence length="64" mass="7717">MFRIIRLILYFRLIGNCIALDPEIIEIEDHILYGVINCQYYFLVFAVEPHKVFCQQIKQLQRQS</sequence>
<comment type="caution">
    <text evidence="2">The sequence shown here is derived from an EMBL/GenBank/DDBJ whole genome shotgun (WGS) entry which is preliminary data.</text>
</comment>
<keyword evidence="3" id="KW-1185">Reference proteome</keyword>
<feature type="chain" id="PRO_5035886768" description="Secreted protein" evidence="1">
    <location>
        <begin position="20"/>
        <end position="64"/>
    </location>
</feature>
<dbReference type="AlphaFoldDB" id="A0A8S1K450"/>
<gene>
    <name evidence="2" type="ORF">PPRIM_AZ9-3.1.T0140391</name>
</gene>
<evidence type="ECO:0000256" key="1">
    <source>
        <dbReference type="SAM" id="SignalP"/>
    </source>
</evidence>
<protein>
    <recommendedName>
        <fullName evidence="4">Secreted protein</fullName>
    </recommendedName>
</protein>
<organism evidence="2 3">
    <name type="scientific">Paramecium primaurelia</name>
    <dbReference type="NCBI Taxonomy" id="5886"/>
    <lineage>
        <taxon>Eukaryota</taxon>
        <taxon>Sar</taxon>
        <taxon>Alveolata</taxon>
        <taxon>Ciliophora</taxon>
        <taxon>Intramacronucleata</taxon>
        <taxon>Oligohymenophorea</taxon>
        <taxon>Peniculida</taxon>
        <taxon>Parameciidae</taxon>
        <taxon>Paramecium</taxon>
    </lineage>
</organism>
<feature type="signal peptide" evidence="1">
    <location>
        <begin position="1"/>
        <end position="19"/>
    </location>
</feature>
<proteinExistence type="predicted"/>
<evidence type="ECO:0000313" key="2">
    <source>
        <dbReference type="EMBL" id="CAD8050240.1"/>
    </source>
</evidence>
<evidence type="ECO:0000313" key="3">
    <source>
        <dbReference type="Proteomes" id="UP000688137"/>
    </source>
</evidence>
<dbReference type="EMBL" id="CAJJDM010000011">
    <property type="protein sequence ID" value="CAD8050240.1"/>
    <property type="molecule type" value="Genomic_DNA"/>
</dbReference>
<dbReference type="Proteomes" id="UP000688137">
    <property type="component" value="Unassembled WGS sequence"/>
</dbReference>
<keyword evidence="1" id="KW-0732">Signal</keyword>
<reference evidence="2" key="1">
    <citation type="submission" date="2021-01" db="EMBL/GenBank/DDBJ databases">
        <authorList>
            <consortium name="Genoscope - CEA"/>
            <person name="William W."/>
        </authorList>
    </citation>
    <scope>NUCLEOTIDE SEQUENCE</scope>
</reference>
<name>A0A8S1K450_PARPR</name>
<accession>A0A8S1K450</accession>